<evidence type="ECO:0000259" key="2">
    <source>
        <dbReference type="PROSITE" id="PS51462"/>
    </source>
</evidence>
<dbReference type="Gene3D" id="3.90.79.10">
    <property type="entry name" value="Nucleoside Triphosphate Pyrophosphohydrolase"/>
    <property type="match status" value="1"/>
</dbReference>
<protein>
    <submittedName>
        <fullName evidence="3">Isopentenyldiphosphate isomerase</fullName>
    </submittedName>
</protein>
<comment type="caution">
    <text evidence="3">The sequence shown here is derived from an EMBL/GenBank/DDBJ whole genome shotgun (WGS) entry which is preliminary data.</text>
</comment>
<evidence type="ECO:0000313" key="3">
    <source>
        <dbReference type="EMBL" id="MDQ0173533.1"/>
    </source>
</evidence>
<dbReference type="PANTHER" id="PTHR10885">
    <property type="entry name" value="ISOPENTENYL-DIPHOSPHATE DELTA-ISOMERASE"/>
    <property type="match status" value="1"/>
</dbReference>
<accession>A0ABT9WJR0</accession>
<dbReference type="Proteomes" id="UP001233836">
    <property type="component" value="Unassembled WGS sequence"/>
</dbReference>
<sequence>MTPERFDFYDNQQNWLGTAPRTEVHAKGYWHRSFHCWIVRDEVGQRMVLFQRRRDIKDTFPLYYDITAAGHLTAGEQLHEASRELEEELGVQAAFETLTYLLTAKQELQGEVRGVPFIDREFSSVYGLCLNQSLEEYILQPSEVHGLYEVALDDLLALFRGDREVIEATGIRIETELLASSTNRNTDERTELGTSDDVYSSPSSVRETVTVHAHEFVPHGEDYYIRVLEALYDVPSSKSDTL</sequence>
<dbReference type="CDD" id="cd04692">
    <property type="entry name" value="NUDIX_Hydrolase"/>
    <property type="match status" value="1"/>
</dbReference>
<dbReference type="Pfam" id="PF00293">
    <property type="entry name" value="NUDIX"/>
    <property type="match status" value="1"/>
</dbReference>
<dbReference type="RefSeq" id="WP_307220676.1">
    <property type="nucleotide sequence ID" value="NZ_JAUSTI010000021.1"/>
</dbReference>
<reference evidence="3 4" key="1">
    <citation type="submission" date="2023-07" db="EMBL/GenBank/DDBJ databases">
        <title>Sorghum-associated microbial communities from plants grown in Nebraska, USA.</title>
        <authorList>
            <person name="Schachtman D."/>
        </authorList>
    </citation>
    <scope>NUCLEOTIDE SEQUENCE [LARGE SCALE GENOMIC DNA]</scope>
    <source>
        <strain evidence="3 4">DS1314</strain>
    </source>
</reference>
<proteinExistence type="predicted"/>
<keyword evidence="4" id="KW-1185">Reference proteome</keyword>
<gene>
    <name evidence="3" type="ORF">J2T19_005026</name>
</gene>
<keyword evidence="3" id="KW-0413">Isomerase</keyword>
<dbReference type="InterPro" id="IPR000086">
    <property type="entry name" value="NUDIX_hydrolase_dom"/>
</dbReference>
<dbReference type="EMBL" id="JAUSTI010000021">
    <property type="protein sequence ID" value="MDQ0173533.1"/>
    <property type="molecule type" value="Genomic_DNA"/>
</dbReference>
<dbReference type="PROSITE" id="PS51462">
    <property type="entry name" value="NUDIX"/>
    <property type="match status" value="1"/>
</dbReference>
<feature type="domain" description="Nudix hydrolase" evidence="2">
    <location>
        <begin position="29"/>
        <end position="180"/>
    </location>
</feature>
<evidence type="ECO:0000256" key="1">
    <source>
        <dbReference type="SAM" id="MobiDB-lite"/>
    </source>
</evidence>
<name>A0ABT9WJR0_9BACL</name>
<dbReference type="InterPro" id="IPR015797">
    <property type="entry name" value="NUDIX_hydrolase-like_dom_sf"/>
</dbReference>
<dbReference type="GO" id="GO:0016853">
    <property type="term" value="F:isomerase activity"/>
    <property type="evidence" value="ECO:0007669"/>
    <property type="project" value="UniProtKB-KW"/>
</dbReference>
<dbReference type="PANTHER" id="PTHR10885:SF0">
    <property type="entry name" value="ISOPENTENYL-DIPHOSPHATE DELTA-ISOMERASE"/>
    <property type="match status" value="1"/>
</dbReference>
<dbReference type="SUPFAM" id="SSF55811">
    <property type="entry name" value="Nudix"/>
    <property type="match status" value="1"/>
</dbReference>
<feature type="region of interest" description="Disordered" evidence="1">
    <location>
        <begin position="182"/>
        <end position="203"/>
    </location>
</feature>
<evidence type="ECO:0000313" key="4">
    <source>
        <dbReference type="Proteomes" id="UP001233836"/>
    </source>
</evidence>
<organism evidence="3 4">
    <name type="scientific">Paenibacillus tundrae</name>
    <dbReference type="NCBI Taxonomy" id="528187"/>
    <lineage>
        <taxon>Bacteria</taxon>
        <taxon>Bacillati</taxon>
        <taxon>Bacillota</taxon>
        <taxon>Bacilli</taxon>
        <taxon>Bacillales</taxon>
        <taxon>Paenibacillaceae</taxon>
        <taxon>Paenibacillus</taxon>
    </lineage>
</organism>